<dbReference type="InterPro" id="IPR007278">
    <property type="entry name" value="DUF397"/>
</dbReference>
<keyword evidence="3" id="KW-1185">Reference proteome</keyword>
<name>A0A7W7R5T1_KITKI</name>
<sequence>MSIDPTNTRWMKSSYSQSGGNCIEVAPNFPGVVPVRDSKNPEGPALIVPAASWSAFVAGVRAGDFGAV</sequence>
<dbReference type="AlphaFoldDB" id="A0A7W7R5T1"/>
<dbReference type="Pfam" id="PF04149">
    <property type="entry name" value="DUF397"/>
    <property type="match status" value="1"/>
</dbReference>
<organism evidence="2 3">
    <name type="scientific">Kitasatospora kifunensis</name>
    <name type="common">Streptomyces kifunensis</name>
    <dbReference type="NCBI Taxonomy" id="58351"/>
    <lineage>
        <taxon>Bacteria</taxon>
        <taxon>Bacillati</taxon>
        <taxon>Actinomycetota</taxon>
        <taxon>Actinomycetes</taxon>
        <taxon>Kitasatosporales</taxon>
        <taxon>Streptomycetaceae</taxon>
        <taxon>Kitasatospora</taxon>
    </lineage>
</organism>
<dbReference type="Proteomes" id="UP000540506">
    <property type="component" value="Unassembled WGS sequence"/>
</dbReference>
<dbReference type="EMBL" id="JACHJV010000001">
    <property type="protein sequence ID" value="MBB4925945.1"/>
    <property type="molecule type" value="Genomic_DNA"/>
</dbReference>
<accession>A0A7W7R5T1</accession>
<protein>
    <recommendedName>
        <fullName evidence="1">DUF397 domain-containing protein</fullName>
    </recommendedName>
</protein>
<proteinExistence type="predicted"/>
<dbReference type="RefSeq" id="WP_184938556.1">
    <property type="nucleotide sequence ID" value="NZ_JACHJV010000001.1"/>
</dbReference>
<feature type="domain" description="DUF397" evidence="1">
    <location>
        <begin position="9"/>
        <end position="61"/>
    </location>
</feature>
<gene>
    <name evidence="2" type="ORF">FHR34_004938</name>
</gene>
<evidence type="ECO:0000259" key="1">
    <source>
        <dbReference type="Pfam" id="PF04149"/>
    </source>
</evidence>
<reference evidence="2 3" key="1">
    <citation type="submission" date="2020-08" db="EMBL/GenBank/DDBJ databases">
        <title>Sequencing the genomes of 1000 actinobacteria strains.</title>
        <authorList>
            <person name="Klenk H.-P."/>
        </authorList>
    </citation>
    <scope>NUCLEOTIDE SEQUENCE [LARGE SCALE GENOMIC DNA]</scope>
    <source>
        <strain evidence="2 3">DSM 41654</strain>
    </source>
</reference>
<comment type="caution">
    <text evidence="2">The sequence shown here is derived from an EMBL/GenBank/DDBJ whole genome shotgun (WGS) entry which is preliminary data.</text>
</comment>
<evidence type="ECO:0000313" key="3">
    <source>
        <dbReference type="Proteomes" id="UP000540506"/>
    </source>
</evidence>
<evidence type="ECO:0000313" key="2">
    <source>
        <dbReference type="EMBL" id="MBB4925945.1"/>
    </source>
</evidence>